<organism evidence="14 15">
    <name type="scientific">Prevotella heparinolytica</name>
    <dbReference type="NCBI Taxonomy" id="28113"/>
    <lineage>
        <taxon>Bacteria</taxon>
        <taxon>Pseudomonadati</taxon>
        <taxon>Bacteroidota</taxon>
        <taxon>Bacteroidia</taxon>
        <taxon>Bacteroidales</taxon>
        <taxon>Bacteroidaceae</taxon>
        <taxon>Bacteroides</taxon>
    </lineage>
</organism>
<feature type="chain" id="PRO_5018228185" evidence="11">
    <location>
        <begin position="19"/>
        <end position="718"/>
    </location>
</feature>
<name>A0A3P2AAU6_9BACE</name>
<dbReference type="Proteomes" id="UP000279562">
    <property type="component" value="Unassembled WGS sequence"/>
</dbReference>
<accession>A0A3P2AAU6</accession>
<dbReference type="PANTHER" id="PTHR30069:SF29">
    <property type="entry name" value="HEMOGLOBIN AND HEMOGLOBIN-HAPTOGLOBIN-BINDING PROTEIN 1-RELATED"/>
    <property type="match status" value="1"/>
</dbReference>
<feature type="domain" description="TonB-dependent receptor plug" evidence="13">
    <location>
        <begin position="48"/>
        <end position="149"/>
    </location>
</feature>
<comment type="subcellular location">
    <subcellularLocation>
        <location evidence="1">Cell outer membrane</location>
        <topology evidence="1">Multi-pass membrane protein</topology>
    </subcellularLocation>
</comment>
<dbReference type="InterPro" id="IPR012910">
    <property type="entry name" value="Plug_dom"/>
</dbReference>
<dbReference type="InterPro" id="IPR037066">
    <property type="entry name" value="Plug_dom_sf"/>
</dbReference>
<comment type="caution">
    <text evidence="14">The sequence shown here is derived from an EMBL/GenBank/DDBJ whole genome shotgun (WGS) entry which is preliminary data.</text>
</comment>
<evidence type="ECO:0000313" key="14">
    <source>
        <dbReference type="EMBL" id="RRD92622.1"/>
    </source>
</evidence>
<comment type="similarity">
    <text evidence="10">Belongs to the TonB-dependent receptor family.</text>
</comment>
<protein>
    <submittedName>
        <fullName evidence="14">TonB-dependent receptor</fullName>
    </submittedName>
</protein>
<keyword evidence="9" id="KW-0998">Cell outer membrane</keyword>
<keyword evidence="6 10" id="KW-0798">TonB box</keyword>
<dbReference type="PANTHER" id="PTHR30069">
    <property type="entry name" value="TONB-DEPENDENT OUTER MEMBRANE RECEPTOR"/>
    <property type="match status" value="1"/>
</dbReference>
<dbReference type="InterPro" id="IPR039426">
    <property type="entry name" value="TonB-dep_rcpt-like"/>
</dbReference>
<keyword evidence="7 10" id="KW-0472">Membrane</keyword>
<gene>
    <name evidence="14" type="ORF">EII33_03200</name>
</gene>
<evidence type="ECO:0000256" key="10">
    <source>
        <dbReference type="RuleBase" id="RU003357"/>
    </source>
</evidence>
<evidence type="ECO:0000256" key="6">
    <source>
        <dbReference type="ARBA" id="ARBA00023077"/>
    </source>
</evidence>
<evidence type="ECO:0000256" key="7">
    <source>
        <dbReference type="ARBA" id="ARBA00023136"/>
    </source>
</evidence>
<evidence type="ECO:0000256" key="9">
    <source>
        <dbReference type="ARBA" id="ARBA00023237"/>
    </source>
</evidence>
<dbReference type="GO" id="GO:0044718">
    <property type="term" value="P:siderophore transmembrane transport"/>
    <property type="evidence" value="ECO:0007669"/>
    <property type="project" value="TreeGrafter"/>
</dbReference>
<evidence type="ECO:0000256" key="11">
    <source>
        <dbReference type="SAM" id="SignalP"/>
    </source>
</evidence>
<evidence type="ECO:0000256" key="4">
    <source>
        <dbReference type="ARBA" id="ARBA00022692"/>
    </source>
</evidence>
<dbReference type="Pfam" id="PF00593">
    <property type="entry name" value="TonB_dep_Rec_b-barrel"/>
    <property type="match status" value="1"/>
</dbReference>
<evidence type="ECO:0000256" key="2">
    <source>
        <dbReference type="ARBA" id="ARBA00022448"/>
    </source>
</evidence>
<dbReference type="Pfam" id="PF07715">
    <property type="entry name" value="Plug"/>
    <property type="match status" value="1"/>
</dbReference>
<dbReference type="EMBL" id="RQYF01000008">
    <property type="protein sequence ID" value="RRD92622.1"/>
    <property type="molecule type" value="Genomic_DNA"/>
</dbReference>
<evidence type="ECO:0000313" key="15">
    <source>
        <dbReference type="Proteomes" id="UP000279562"/>
    </source>
</evidence>
<keyword evidence="3" id="KW-1134">Transmembrane beta strand</keyword>
<dbReference type="Gene3D" id="2.40.170.20">
    <property type="entry name" value="TonB-dependent receptor, beta-barrel domain"/>
    <property type="match status" value="1"/>
</dbReference>
<reference evidence="14 15" key="1">
    <citation type="submission" date="2018-11" db="EMBL/GenBank/DDBJ databases">
        <title>Genomes From Bacteria Associated with the Canine Oral Cavity: a Test Case for Automated Genome-Based Taxonomic Assignment.</title>
        <authorList>
            <person name="Coil D.A."/>
            <person name="Jospin G."/>
            <person name="Darling A.E."/>
            <person name="Wallis C."/>
            <person name="Davis I.J."/>
            <person name="Harris S."/>
            <person name="Eisen J.A."/>
            <person name="Holcombe L.J."/>
            <person name="O'Flynn C."/>
        </authorList>
    </citation>
    <scope>NUCLEOTIDE SEQUENCE [LARGE SCALE GENOMIC DNA]</scope>
    <source>
        <strain evidence="14 15">OH1047_COT-310</strain>
    </source>
</reference>
<evidence type="ECO:0000259" key="12">
    <source>
        <dbReference type="Pfam" id="PF00593"/>
    </source>
</evidence>
<dbReference type="InterPro" id="IPR036942">
    <property type="entry name" value="Beta-barrel_TonB_sf"/>
</dbReference>
<evidence type="ECO:0000256" key="5">
    <source>
        <dbReference type="ARBA" id="ARBA00022729"/>
    </source>
</evidence>
<keyword evidence="15" id="KW-1185">Reference proteome</keyword>
<dbReference type="Gene3D" id="2.170.130.10">
    <property type="entry name" value="TonB-dependent receptor, plug domain"/>
    <property type="match status" value="1"/>
</dbReference>
<dbReference type="RefSeq" id="WP_125238508.1">
    <property type="nucleotide sequence ID" value="NZ_RQYF01000008.1"/>
</dbReference>
<dbReference type="PROSITE" id="PS51257">
    <property type="entry name" value="PROKAR_LIPOPROTEIN"/>
    <property type="match status" value="1"/>
</dbReference>
<evidence type="ECO:0000256" key="3">
    <source>
        <dbReference type="ARBA" id="ARBA00022452"/>
    </source>
</evidence>
<dbReference type="AlphaFoldDB" id="A0A3P2AAU6"/>
<keyword evidence="5 11" id="KW-0732">Signal</keyword>
<dbReference type="GO" id="GO:0015344">
    <property type="term" value="F:siderophore uptake transmembrane transporter activity"/>
    <property type="evidence" value="ECO:0007669"/>
    <property type="project" value="TreeGrafter"/>
</dbReference>
<feature type="domain" description="TonB-dependent receptor-like beta-barrel" evidence="12">
    <location>
        <begin position="238"/>
        <end position="663"/>
    </location>
</feature>
<evidence type="ECO:0000259" key="13">
    <source>
        <dbReference type="Pfam" id="PF07715"/>
    </source>
</evidence>
<dbReference type="SUPFAM" id="SSF56935">
    <property type="entry name" value="Porins"/>
    <property type="match status" value="1"/>
</dbReference>
<dbReference type="InterPro" id="IPR000531">
    <property type="entry name" value="Beta-barrel_TonB"/>
</dbReference>
<feature type="signal peptide" evidence="11">
    <location>
        <begin position="1"/>
        <end position="18"/>
    </location>
</feature>
<keyword evidence="2" id="KW-0813">Transport</keyword>
<keyword evidence="8 14" id="KW-0675">Receptor</keyword>
<keyword evidence="4" id="KW-0812">Transmembrane</keyword>
<evidence type="ECO:0000256" key="8">
    <source>
        <dbReference type="ARBA" id="ARBA00023170"/>
    </source>
</evidence>
<dbReference type="GO" id="GO:0009279">
    <property type="term" value="C:cell outer membrane"/>
    <property type="evidence" value="ECO:0007669"/>
    <property type="project" value="UniProtKB-SubCell"/>
</dbReference>
<sequence length="718" mass="81058">MRTRYILGALGISMVSSACPQAVDSVRSVSLSEVVVTESYRQAQSKRSTLTLDVLGKDFLNKHFTGNLVQTIGHIPGVHSMDIGAGFSKPMIRGLGFNRIAVSENGIKQEGQQWGADHGLEIDAFNVEEVQIRKGPASLLYGSDAMGGVIEILPPTTPAEDLLWGEVSLLGKSVNGTLGGSLMLGLKKGAWFVKARLSEKHFGDYRVPTDTVVYLTQLMPVYGRKLKNTAGFERNAGFFASYKKKRYRSDYSVSNAYQKMGFFPGAHGIPDISRLQDDGNSRNIGLPHSWVNHFKASTHQQYAWDGMVLSGDFGYQLNHREEWSAFHTHYGAQPMPEKEPDKELVFRLHTLSGSLKLRIIRSSSWEHTLGWDVQGQENSIGGYSFLLPAYRRFTTGGFWLSTWRPDNRISISGGVRYDYGKTDITPYQDPYLEEYLREQGYPTDKIDAYKWRSYPVDRGFGDYSCSIGVVWNPSSMHLLKMNVGRSFRLPGANELASNGVHHGTFRHEQGDASLSSEHGWQLDASYEFTYRNIHLTLSPFASWFDNYIYLQPTGEWSALPHAGQIYRYTGARAVFLGSEANISIDILPSLNYRLSGEYVYTYNRDDHTALSFSPPASVRNVLTWHRKRWELYVECRNILSQNRIARNEASTPGANLLHLGGTIRLPMAGTEIECSFIAQNILNTRYYNHLSFYRKVEIPEPGRNIQLFIKIPIKRKLK</sequence>
<proteinExistence type="inferred from homology"/>
<evidence type="ECO:0000256" key="1">
    <source>
        <dbReference type="ARBA" id="ARBA00004571"/>
    </source>
</evidence>